<comment type="caution">
    <text evidence="1">The sequence shown here is derived from an EMBL/GenBank/DDBJ whole genome shotgun (WGS) entry which is preliminary data.</text>
</comment>
<name>A0A086JJ81_TOXGO</name>
<dbReference type="OrthoDB" id="10524774at2759"/>
<protein>
    <submittedName>
        <fullName evidence="1">Uncharacterized protein</fullName>
    </submittedName>
</protein>
<dbReference type="AlphaFoldDB" id="A0A086JJ81"/>
<organism evidence="1 2">
    <name type="scientific">Toxoplasma gondii GAB2-2007-GAL-DOM2</name>
    <dbReference type="NCBI Taxonomy" id="1130820"/>
    <lineage>
        <taxon>Eukaryota</taxon>
        <taxon>Sar</taxon>
        <taxon>Alveolata</taxon>
        <taxon>Apicomplexa</taxon>
        <taxon>Conoidasida</taxon>
        <taxon>Coccidia</taxon>
        <taxon>Eucoccidiorida</taxon>
        <taxon>Eimeriorina</taxon>
        <taxon>Sarcocystidae</taxon>
        <taxon>Toxoplasma</taxon>
    </lineage>
</organism>
<sequence>MKDFKTQKRRVSQFVSSGVPCGSLKPSSLSITSSARRKSSTPLTRYAFTEPFCSSLLGSRHLFWELRDSSTLKKTQLVGILPFCHSPLFQN</sequence>
<accession>A0A086JJ81</accession>
<dbReference type="Proteomes" id="UP000028837">
    <property type="component" value="Unassembled WGS sequence"/>
</dbReference>
<dbReference type="VEuPathDB" id="ToxoDB:TGDOM2_206695"/>
<gene>
    <name evidence="1" type="ORF">TGDOM2_206695</name>
</gene>
<reference evidence="1 2" key="1">
    <citation type="submission" date="2014-02" db="EMBL/GenBank/DDBJ databases">
        <authorList>
            <person name="Sibley D."/>
            <person name="Venepally P."/>
            <person name="Karamycheva S."/>
            <person name="Hadjithomas M."/>
            <person name="Khan A."/>
            <person name="Brunk B."/>
            <person name="Roos D."/>
            <person name="Caler E."/>
            <person name="Lorenzi H."/>
        </authorList>
    </citation>
    <scope>NUCLEOTIDE SEQUENCE [LARGE SCALE GENOMIC DNA]</scope>
    <source>
        <strain evidence="1 2">GAB2-2007-GAL-DOM2</strain>
    </source>
</reference>
<proteinExistence type="predicted"/>
<dbReference type="EMBL" id="AHZU02001452">
    <property type="protein sequence ID" value="KFG32199.1"/>
    <property type="molecule type" value="Genomic_DNA"/>
</dbReference>
<evidence type="ECO:0000313" key="1">
    <source>
        <dbReference type="EMBL" id="KFG32199.1"/>
    </source>
</evidence>
<evidence type="ECO:0000313" key="2">
    <source>
        <dbReference type="Proteomes" id="UP000028837"/>
    </source>
</evidence>